<dbReference type="PROSITE" id="PS51898">
    <property type="entry name" value="TYR_RECOMBINASE"/>
    <property type="match status" value="1"/>
</dbReference>
<evidence type="ECO:0000256" key="2">
    <source>
        <dbReference type="ARBA" id="ARBA00023172"/>
    </source>
</evidence>
<dbReference type="InterPro" id="IPR013762">
    <property type="entry name" value="Integrase-like_cat_sf"/>
</dbReference>
<keyword evidence="5" id="KW-1185">Reference proteome</keyword>
<dbReference type="InterPro" id="IPR050090">
    <property type="entry name" value="Tyrosine_recombinase_XerCD"/>
</dbReference>
<dbReference type="SUPFAM" id="SSF56349">
    <property type="entry name" value="DNA breaking-rejoining enzymes"/>
    <property type="match status" value="1"/>
</dbReference>
<dbReference type="GO" id="GO:0006310">
    <property type="term" value="P:DNA recombination"/>
    <property type="evidence" value="ECO:0007669"/>
    <property type="project" value="UniProtKB-KW"/>
</dbReference>
<dbReference type="CDD" id="cd00796">
    <property type="entry name" value="INT_Rci_Hp1_C"/>
    <property type="match status" value="1"/>
</dbReference>
<dbReference type="GO" id="GO:0003677">
    <property type="term" value="F:DNA binding"/>
    <property type="evidence" value="ECO:0007669"/>
    <property type="project" value="InterPro"/>
</dbReference>
<evidence type="ECO:0000256" key="1">
    <source>
        <dbReference type="ARBA" id="ARBA00022908"/>
    </source>
</evidence>
<dbReference type="Pfam" id="PF00589">
    <property type="entry name" value="Phage_integrase"/>
    <property type="match status" value="1"/>
</dbReference>
<name>A0A1T5BSK3_9SPHN</name>
<evidence type="ECO:0000313" key="4">
    <source>
        <dbReference type="EMBL" id="SKB50157.1"/>
    </source>
</evidence>
<protein>
    <submittedName>
        <fullName evidence="4">Site-specific recombinase XerD</fullName>
    </submittedName>
</protein>
<dbReference type="InterPro" id="IPR011010">
    <property type="entry name" value="DNA_brk_join_enz"/>
</dbReference>
<dbReference type="GO" id="GO:0015074">
    <property type="term" value="P:DNA integration"/>
    <property type="evidence" value="ECO:0007669"/>
    <property type="project" value="UniProtKB-KW"/>
</dbReference>
<evidence type="ECO:0000259" key="3">
    <source>
        <dbReference type="PROSITE" id="PS51898"/>
    </source>
</evidence>
<feature type="domain" description="Tyr recombinase" evidence="3">
    <location>
        <begin position="167"/>
        <end position="362"/>
    </location>
</feature>
<dbReference type="InterPro" id="IPR002104">
    <property type="entry name" value="Integrase_catalytic"/>
</dbReference>
<dbReference type="AlphaFoldDB" id="A0A1T5BSK3"/>
<proteinExistence type="predicted"/>
<dbReference type="OrthoDB" id="7615137at2"/>
<sequence length="392" mass="44025">MSLPELKRKPSGVYYLDLRSQGLGRVSLQTRDRATAVEKRRDIVLGVEPIKPAVKSPQGESVYTMRELLERAEVTIWRDAKGQAGVRSNVKILSDLVGHEPVSAMTFTRLEKLVEDMRALDYAPATIKRKMAMIGRALKAATEWTDPSGKPILDRLPKMPTIYVRNQKDRILSYAEEEAVFAAIEKRRQEQPTRPWARFAALIRFLLDTGARLGEATGIGPDNVTTVKDDMGSDVRLVTFARYRTKNDKPRSVPLTAAAAAALDSRQDDLGIDPETGQWIYFPFRQNGAWYMWGNIKDDLAELGFNLSDVTLHTMRHTCLTRLAQGGMDLLRLQMWAGHSDPKITVDRYLHLRPAQLLGGLDILQNSNDTNHVMGNITLAGANRAENQPLRH</sequence>
<reference evidence="5" key="1">
    <citation type="submission" date="2017-02" db="EMBL/GenBank/DDBJ databases">
        <authorList>
            <person name="Varghese N."/>
            <person name="Submissions S."/>
        </authorList>
    </citation>
    <scope>NUCLEOTIDE SEQUENCE [LARGE SCALE GENOMIC DNA]</scope>
    <source>
        <strain evidence="5">R11H</strain>
    </source>
</reference>
<organism evidence="4 5">
    <name type="scientific">Sphingopyxis flava</name>
    <dbReference type="NCBI Taxonomy" id="1507287"/>
    <lineage>
        <taxon>Bacteria</taxon>
        <taxon>Pseudomonadati</taxon>
        <taxon>Pseudomonadota</taxon>
        <taxon>Alphaproteobacteria</taxon>
        <taxon>Sphingomonadales</taxon>
        <taxon>Sphingomonadaceae</taxon>
        <taxon>Sphingopyxis</taxon>
    </lineage>
</organism>
<dbReference type="Gene3D" id="1.10.443.10">
    <property type="entry name" value="Intergrase catalytic core"/>
    <property type="match status" value="1"/>
</dbReference>
<evidence type="ECO:0000313" key="5">
    <source>
        <dbReference type="Proteomes" id="UP000190044"/>
    </source>
</evidence>
<dbReference type="PANTHER" id="PTHR30349">
    <property type="entry name" value="PHAGE INTEGRASE-RELATED"/>
    <property type="match status" value="1"/>
</dbReference>
<dbReference type="EMBL" id="FUYP01000007">
    <property type="protein sequence ID" value="SKB50157.1"/>
    <property type="molecule type" value="Genomic_DNA"/>
</dbReference>
<gene>
    <name evidence="4" type="ORF">SAMN06295937_1007103</name>
</gene>
<dbReference type="Proteomes" id="UP000190044">
    <property type="component" value="Unassembled WGS sequence"/>
</dbReference>
<accession>A0A1T5BSK3</accession>
<keyword evidence="2" id="KW-0233">DNA recombination</keyword>
<keyword evidence="1" id="KW-0229">DNA integration</keyword>
<dbReference type="PANTHER" id="PTHR30349:SF64">
    <property type="entry name" value="PROPHAGE INTEGRASE INTD-RELATED"/>
    <property type="match status" value="1"/>
</dbReference>